<proteinExistence type="predicted"/>
<dbReference type="EMBL" id="LAYY01000006">
    <property type="protein sequence ID" value="KKK38700.1"/>
    <property type="molecule type" value="Genomic_DNA"/>
</dbReference>
<comment type="caution">
    <text evidence="1">The sequence shown here is derived from an EMBL/GenBank/DDBJ whole genome shotgun (WGS) entry which is preliminary data.</text>
</comment>
<gene>
    <name evidence="1" type="ORF">WQ57_06830</name>
</gene>
<dbReference type="AlphaFoldDB" id="A0A0M2T1K0"/>
<name>A0A0M2T1K0_9BACI</name>
<protein>
    <recommendedName>
        <fullName evidence="3">CBS domain-containing protein</fullName>
    </recommendedName>
</protein>
<accession>A0A0M2T1K0</accession>
<evidence type="ECO:0008006" key="3">
    <source>
        <dbReference type="Google" id="ProtNLM"/>
    </source>
</evidence>
<reference evidence="1 2" key="1">
    <citation type="submission" date="2015-04" db="EMBL/GenBank/DDBJ databases">
        <title>Taxonomic description and genome sequence of Bacillus campisalis sp. nov., a novel member of the genus Bacillus isolated from solar saltern.</title>
        <authorList>
            <person name="Mathan Kumar R."/>
            <person name="Kaur G."/>
            <person name="Kumar A."/>
            <person name="Singh N.K."/>
            <person name="Kaur N."/>
            <person name="Kumar N."/>
            <person name="Mayilraj S."/>
        </authorList>
    </citation>
    <scope>NUCLEOTIDE SEQUENCE [LARGE SCALE GENOMIC DNA]</scope>
    <source>
        <strain evidence="1 2">SA2-6</strain>
    </source>
</reference>
<evidence type="ECO:0000313" key="1">
    <source>
        <dbReference type="EMBL" id="KKK38700.1"/>
    </source>
</evidence>
<keyword evidence="2" id="KW-1185">Reference proteome</keyword>
<evidence type="ECO:0000313" key="2">
    <source>
        <dbReference type="Proteomes" id="UP000034166"/>
    </source>
</evidence>
<organism evidence="1 2">
    <name type="scientific">Mesobacillus campisalis</name>
    <dbReference type="NCBI Taxonomy" id="1408103"/>
    <lineage>
        <taxon>Bacteria</taxon>
        <taxon>Bacillati</taxon>
        <taxon>Bacillota</taxon>
        <taxon>Bacilli</taxon>
        <taxon>Bacillales</taxon>
        <taxon>Bacillaceae</taxon>
        <taxon>Mesobacillus</taxon>
    </lineage>
</organism>
<dbReference type="Proteomes" id="UP000034166">
    <property type="component" value="Unassembled WGS sequence"/>
</dbReference>
<sequence>MVQSILNSSFLLHVLQIYYPKWAEDKRIICTIPPAGLVKVAHLYIIVKLRMVGTTERLQKGREGMGKYQALKNLYESNMTVDSIAEALAVCDVADDAAAVKMQLEERNYDVVGVREGNEVIGFVERADLGTGAIANYVKPFLMRDILTNSTPLIQFLHIFKNRSRIFVLEQNKVTKLITSADLQKPPIRILIFGYITLLEMNLGELIFQQFPDHSWKTLISDGRLQLAQNLYHKRLEKNEDISLVECLQISDKLEIIKNDEFLFQSFGLASRSRWKKTSGKIRDLRDRIAHSNELGITMTWEEIIDILEDCERVLEVSEALLAEGGRT</sequence>
<dbReference type="PATRIC" id="fig|1408103.3.peg.1536"/>